<feature type="domain" description="Reverse transcriptase zinc-binding" evidence="1">
    <location>
        <begin position="62"/>
        <end position="138"/>
    </location>
</feature>
<evidence type="ECO:0000313" key="2">
    <source>
        <dbReference type="EMBL" id="GAV88163.1"/>
    </source>
</evidence>
<name>A0A1Q3D775_CEPFO</name>
<dbReference type="Proteomes" id="UP000187406">
    <property type="component" value="Unassembled WGS sequence"/>
</dbReference>
<dbReference type="EMBL" id="BDDD01004702">
    <property type="protein sequence ID" value="GAV88163.1"/>
    <property type="molecule type" value="Genomic_DNA"/>
</dbReference>
<gene>
    <name evidence="2" type="ORF">CFOL_v3_31586</name>
</gene>
<dbReference type="InParanoid" id="A0A1Q3D775"/>
<proteinExistence type="predicted"/>
<evidence type="ECO:0000313" key="3">
    <source>
        <dbReference type="Proteomes" id="UP000187406"/>
    </source>
</evidence>
<sequence length="164" mass="19277">MFGHRAIYASSYGRDDKVEVAVKDGRWDWSEATPTPIKTLTCHIPISSQNVHISWSAIGKPFSTKNAWEAIRLKHPRVPWFESVWFKKYIPKHSFCFWITCHNARRTLDKLLCLGVVNSADCRLGCEYQESEHHLFFHYCFYEKTRKQVVDLNNALFRSHSLEQ</sequence>
<organism evidence="2 3">
    <name type="scientific">Cephalotus follicularis</name>
    <name type="common">Albany pitcher plant</name>
    <dbReference type="NCBI Taxonomy" id="3775"/>
    <lineage>
        <taxon>Eukaryota</taxon>
        <taxon>Viridiplantae</taxon>
        <taxon>Streptophyta</taxon>
        <taxon>Embryophyta</taxon>
        <taxon>Tracheophyta</taxon>
        <taxon>Spermatophyta</taxon>
        <taxon>Magnoliopsida</taxon>
        <taxon>eudicotyledons</taxon>
        <taxon>Gunneridae</taxon>
        <taxon>Pentapetalae</taxon>
        <taxon>rosids</taxon>
        <taxon>fabids</taxon>
        <taxon>Oxalidales</taxon>
        <taxon>Cephalotaceae</taxon>
        <taxon>Cephalotus</taxon>
    </lineage>
</organism>
<dbReference type="AlphaFoldDB" id="A0A1Q3D775"/>
<reference evidence="3" key="1">
    <citation type="submission" date="2016-04" db="EMBL/GenBank/DDBJ databases">
        <title>Cephalotus genome sequencing.</title>
        <authorList>
            <person name="Fukushima K."/>
            <person name="Hasebe M."/>
            <person name="Fang X."/>
        </authorList>
    </citation>
    <scope>NUCLEOTIDE SEQUENCE [LARGE SCALE GENOMIC DNA]</scope>
    <source>
        <strain evidence="3">cv. St1</strain>
    </source>
</reference>
<accession>A0A1Q3D775</accession>
<evidence type="ECO:0000259" key="1">
    <source>
        <dbReference type="Pfam" id="PF13966"/>
    </source>
</evidence>
<dbReference type="Pfam" id="PF13966">
    <property type="entry name" value="zf-RVT"/>
    <property type="match status" value="1"/>
</dbReference>
<dbReference type="OrthoDB" id="1748554at2759"/>
<protein>
    <submittedName>
        <fullName evidence="2">Zf-RVT domain-containing protein</fullName>
    </submittedName>
</protein>
<dbReference type="InterPro" id="IPR026960">
    <property type="entry name" value="RVT-Znf"/>
</dbReference>
<comment type="caution">
    <text evidence="2">The sequence shown here is derived from an EMBL/GenBank/DDBJ whole genome shotgun (WGS) entry which is preliminary data.</text>
</comment>
<keyword evidence="3" id="KW-1185">Reference proteome</keyword>